<accession>A0A0R2JE53</accession>
<reference evidence="1 2" key="1">
    <citation type="journal article" date="2015" name="Genome Announc.">
        <title>Expanding the biotechnology potential of lactobacilli through comparative genomics of 213 strains and associated genera.</title>
        <authorList>
            <person name="Sun Z."/>
            <person name="Harris H.M."/>
            <person name="McCann A."/>
            <person name="Guo C."/>
            <person name="Argimon S."/>
            <person name="Zhang W."/>
            <person name="Yang X."/>
            <person name="Jeffery I.B."/>
            <person name="Cooney J.C."/>
            <person name="Kagawa T.F."/>
            <person name="Liu W."/>
            <person name="Song Y."/>
            <person name="Salvetti E."/>
            <person name="Wrobel A."/>
            <person name="Rasinkangas P."/>
            <person name="Parkhill J."/>
            <person name="Rea M.C."/>
            <person name="O'Sullivan O."/>
            <person name="Ritari J."/>
            <person name="Douillard F.P."/>
            <person name="Paul Ross R."/>
            <person name="Yang R."/>
            <person name="Briner A.E."/>
            <person name="Felis G.E."/>
            <person name="de Vos W.M."/>
            <person name="Barrangou R."/>
            <person name="Klaenhammer T.R."/>
            <person name="Caufield P.W."/>
            <person name="Cui Y."/>
            <person name="Zhang H."/>
            <person name="O'Toole P.W."/>
        </authorList>
    </citation>
    <scope>NUCLEOTIDE SEQUENCE [LARGE SCALE GENOMIC DNA]</scope>
    <source>
        <strain evidence="1 2">DSM 20593</strain>
    </source>
</reference>
<name>A0A0R2JE53_9LACO</name>
<comment type="caution">
    <text evidence="1">The sequence shown here is derived from an EMBL/GenBank/DDBJ whole genome shotgun (WGS) entry which is preliminary data.</text>
</comment>
<protein>
    <submittedName>
        <fullName evidence="1">Uncharacterized protein</fullName>
    </submittedName>
</protein>
<proteinExistence type="predicted"/>
<dbReference type="InterPro" id="IPR006523">
    <property type="entry name" value="RinA"/>
</dbReference>
<dbReference type="RefSeq" id="WP_057753398.1">
    <property type="nucleotide sequence ID" value="NZ_JQBP01000001.1"/>
</dbReference>
<gene>
    <name evidence="1" type="ORF">IV73_GL000148</name>
</gene>
<organism evidence="1 2">
    <name type="scientific">Weissella kandleri</name>
    <dbReference type="NCBI Taxonomy" id="1616"/>
    <lineage>
        <taxon>Bacteria</taxon>
        <taxon>Bacillati</taxon>
        <taxon>Bacillota</taxon>
        <taxon>Bacilli</taxon>
        <taxon>Lactobacillales</taxon>
        <taxon>Lactobacillaceae</taxon>
        <taxon>Weissella</taxon>
    </lineage>
</organism>
<dbReference type="STRING" id="1616.IV73_GL000148"/>
<evidence type="ECO:0000313" key="1">
    <source>
        <dbReference type="EMBL" id="KRN75656.1"/>
    </source>
</evidence>
<dbReference type="OrthoDB" id="2243822at2"/>
<evidence type="ECO:0000313" key="2">
    <source>
        <dbReference type="Proteomes" id="UP000051655"/>
    </source>
</evidence>
<keyword evidence="2" id="KW-1185">Reference proteome</keyword>
<dbReference type="Proteomes" id="UP000051655">
    <property type="component" value="Unassembled WGS sequence"/>
</dbReference>
<dbReference type="AlphaFoldDB" id="A0A0R2JE53"/>
<dbReference type="PATRIC" id="fig|1616.3.peg.154"/>
<sequence>MADKLDKLLTDYFTGRLDILIKQREQELRNPKRPEDLNKDIKAANSYSNAVENILMKLEDDDTLQQLENLRGQIKALVDMFDDQHKQVYFARYRNKLSWKTIEWTYFVDERTGRRWCNELKILLSEYNIIYY</sequence>
<dbReference type="Pfam" id="PF05263">
    <property type="entry name" value="DUF722"/>
    <property type="match status" value="1"/>
</dbReference>
<dbReference type="NCBIfam" id="TIGR01636">
    <property type="entry name" value="phage_rinA"/>
    <property type="match status" value="1"/>
</dbReference>
<dbReference type="InterPro" id="IPR007927">
    <property type="entry name" value="DUF722"/>
</dbReference>
<dbReference type="EMBL" id="JQBP01000001">
    <property type="protein sequence ID" value="KRN75656.1"/>
    <property type="molecule type" value="Genomic_DNA"/>
</dbReference>